<accession>A0ABT4H5Y5</accession>
<reference evidence="2 3" key="1">
    <citation type="submission" date="2022-05" db="EMBL/GenBank/DDBJ databases">
        <title>Genome Sequencing of Bee-Associated Microbes.</title>
        <authorList>
            <person name="Dunlap C."/>
        </authorList>
    </citation>
    <scope>NUCLEOTIDE SEQUENCE [LARGE SCALE GENOMIC DNA]</scope>
    <source>
        <strain evidence="2 3">NRRL B-04010</strain>
    </source>
</reference>
<dbReference type="RefSeq" id="WP_268599249.1">
    <property type="nucleotide sequence ID" value="NZ_JAMDNP010000087.1"/>
</dbReference>
<protein>
    <submittedName>
        <fullName evidence="2">Uncharacterized protein</fullName>
    </submittedName>
</protein>
<evidence type="ECO:0000256" key="1">
    <source>
        <dbReference type="SAM" id="Phobius"/>
    </source>
</evidence>
<name>A0ABT4H5Y5_PAEAL</name>
<organism evidence="2 3">
    <name type="scientific">Paenibacillus alvei</name>
    <name type="common">Bacillus alvei</name>
    <dbReference type="NCBI Taxonomy" id="44250"/>
    <lineage>
        <taxon>Bacteria</taxon>
        <taxon>Bacillati</taxon>
        <taxon>Bacillota</taxon>
        <taxon>Bacilli</taxon>
        <taxon>Bacillales</taxon>
        <taxon>Paenibacillaceae</taxon>
        <taxon>Paenibacillus</taxon>
    </lineage>
</organism>
<evidence type="ECO:0000313" key="3">
    <source>
        <dbReference type="Proteomes" id="UP001527181"/>
    </source>
</evidence>
<keyword evidence="1" id="KW-1133">Transmembrane helix</keyword>
<comment type="caution">
    <text evidence="2">The sequence shown here is derived from an EMBL/GenBank/DDBJ whole genome shotgun (WGS) entry which is preliminary data.</text>
</comment>
<feature type="transmembrane region" description="Helical" evidence="1">
    <location>
        <begin position="120"/>
        <end position="145"/>
    </location>
</feature>
<keyword evidence="1" id="KW-0472">Membrane</keyword>
<gene>
    <name evidence="2" type="ORF">M5X12_28300</name>
</gene>
<feature type="transmembrane region" description="Helical" evidence="1">
    <location>
        <begin position="52"/>
        <end position="77"/>
    </location>
</feature>
<keyword evidence="1" id="KW-0812">Transmembrane</keyword>
<sequence>MFRNIWGWNLFYSTIASASIVMFIILITSAMKGIRKILFESTNNVTMERLRLLFYVLYFITLPHLVFALIYAFWGIVSGAENITLFESIYFSFSLIYSLPVSKTIEEYKIIITNEHSIQFLYMTHLVISKAFEIVVLAFVASRFIDYIKPTRET</sequence>
<proteinExistence type="predicted"/>
<dbReference type="EMBL" id="JAMDNP010000087">
    <property type="protein sequence ID" value="MCY9764402.1"/>
    <property type="molecule type" value="Genomic_DNA"/>
</dbReference>
<dbReference type="Proteomes" id="UP001527181">
    <property type="component" value="Unassembled WGS sequence"/>
</dbReference>
<feature type="transmembrane region" description="Helical" evidence="1">
    <location>
        <begin position="6"/>
        <end position="31"/>
    </location>
</feature>
<keyword evidence="3" id="KW-1185">Reference proteome</keyword>
<evidence type="ECO:0000313" key="2">
    <source>
        <dbReference type="EMBL" id="MCY9764402.1"/>
    </source>
</evidence>